<evidence type="ECO:0000256" key="2">
    <source>
        <dbReference type="SAM" id="Phobius"/>
    </source>
</evidence>
<organism evidence="3 4">
    <name type="scientific">Micromonospora noduli</name>
    <dbReference type="NCBI Taxonomy" id="709876"/>
    <lineage>
        <taxon>Bacteria</taxon>
        <taxon>Bacillati</taxon>
        <taxon>Actinomycetota</taxon>
        <taxon>Actinomycetes</taxon>
        <taxon>Micromonosporales</taxon>
        <taxon>Micromonosporaceae</taxon>
        <taxon>Micromonospora</taxon>
    </lineage>
</organism>
<keyword evidence="2" id="KW-1133">Transmembrane helix</keyword>
<proteinExistence type="predicted"/>
<gene>
    <name evidence="3" type="ORF">MED15_05859</name>
</gene>
<feature type="region of interest" description="Disordered" evidence="1">
    <location>
        <begin position="1"/>
        <end position="24"/>
    </location>
</feature>
<name>A0ABX9CUR5_9ACTN</name>
<feature type="transmembrane region" description="Helical" evidence="2">
    <location>
        <begin position="64"/>
        <end position="85"/>
    </location>
</feature>
<evidence type="ECO:0000313" key="3">
    <source>
        <dbReference type="EMBL" id="RAO09570.1"/>
    </source>
</evidence>
<protein>
    <submittedName>
        <fullName evidence="3">Uncharacterized protein</fullName>
    </submittedName>
</protein>
<keyword evidence="4" id="KW-1185">Reference proteome</keyword>
<evidence type="ECO:0000256" key="1">
    <source>
        <dbReference type="SAM" id="MobiDB-lite"/>
    </source>
</evidence>
<sequence>MRDSSQPRIGSDAHSSVEWSERRDHRRPGLHVPWSWLTLALLAVAITSLGTLSVIVGIKDVDVLSTIALALAVLAFAAQLIVSLAQAQGSAQQLTQTERVNSETQSALAEVRSTANALLTNQSDQFNKVLSALLRSATEDAVREVAEAASSGPTGQAAPQAESIDPEAVAERVEIRVRQLLANHQQGDGVGRSKVFDRDRAPLPEGLGRTAVRLFRELDPNAVLLFTSIVYGMRRRNARHFMAGTSIRSSEIFNTLMSLDLFVFTGTTMKSDPQIALSPTGSMVADLIFGSHHVAAWFREEIGLARQGPTP</sequence>
<feature type="compositionally biased region" description="Polar residues" evidence="1">
    <location>
        <begin position="1"/>
        <end position="18"/>
    </location>
</feature>
<keyword evidence="2" id="KW-0472">Membrane</keyword>
<comment type="caution">
    <text evidence="3">The sequence shown here is derived from an EMBL/GenBank/DDBJ whole genome shotgun (WGS) entry which is preliminary data.</text>
</comment>
<dbReference type="EMBL" id="PYAC01000042">
    <property type="protein sequence ID" value="RAO09570.1"/>
    <property type="molecule type" value="Genomic_DNA"/>
</dbReference>
<feature type="region of interest" description="Disordered" evidence="1">
    <location>
        <begin position="144"/>
        <end position="166"/>
    </location>
</feature>
<evidence type="ECO:0000313" key="4">
    <source>
        <dbReference type="Proteomes" id="UP000249045"/>
    </source>
</evidence>
<reference evidence="3 4" key="1">
    <citation type="submission" date="2018-03" db="EMBL/GenBank/DDBJ databases">
        <title>Defining the species Micromonospora saelicesensis and Micromonospora noduli under the framework of genomics.</title>
        <authorList>
            <person name="Riesco R."/>
            <person name="Trujillo M.E."/>
        </authorList>
    </citation>
    <scope>NUCLEOTIDE SEQUENCE [LARGE SCALE GENOMIC DNA]</scope>
    <source>
        <strain evidence="3 4">MED15</strain>
    </source>
</reference>
<keyword evidence="2" id="KW-0812">Transmembrane</keyword>
<accession>A0ABX9CUR5</accession>
<dbReference type="Proteomes" id="UP000249045">
    <property type="component" value="Unassembled WGS sequence"/>
</dbReference>
<feature type="transmembrane region" description="Helical" evidence="2">
    <location>
        <begin position="36"/>
        <end position="58"/>
    </location>
</feature>